<dbReference type="PROSITE" id="PS01321">
    <property type="entry name" value="RUVC"/>
    <property type="match status" value="1"/>
</dbReference>
<dbReference type="Proteomes" id="UP000075670">
    <property type="component" value="Unassembled WGS sequence"/>
</dbReference>
<dbReference type="HAMAP" id="MF_00034">
    <property type="entry name" value="RuvC"/>
    <property type="match status" value="1"/>
</dbReference>
<dbReference type="CDD" id="cd16962">
    <property type="entry name" value="RuvC"/>
    <property type="match status" value="1"/>
</dbReference>
<keyword evidence="16" id="KW-1185">Reference proteome</keyword>
<evidence type="ECO:0000256" key="4">
    <source>
        <dbReference type="ARBA" id="ARBA00022723"/>
    </source>
</evidence>
<keyword evidence="11 13" id="KW-0234">DNA repair</keyword>
<dbReference type="EMBL" id="LTBC01000004">
    <property type="protein sequence ID" value="KYH32334.1"/>
    <property type="molecule type" value="Genomic_DNA"/>
</dbReference>
<keyword evidence="9 13" id="KW-0238">DNA-binding</keyword>
<dbReference type="NCBIfam" id="NF000711">
    <property type="entry name" value="PRK00039.2-1"/>
    <property type="match status" value="1"/>
</dbReference>
<evidence type="ECO:0000256" key="1">
    <source>
        <dbReference type="ARBA" id="ARBA00009518"/>
    </source>
</evidence>
<dbReference type="GO" id="GO:0006310">
    <property type="term" value="P:DNA recombination"/>
    <property type="evidence" value="ECO:0007669"/>
    <property type="project" value="UniProtKB-UniRule"/>
</dbReference>
<accession>A0A151AXE6</accession>
<evidence type="ECO:0000256" key="9">
    <source>
        <dbReference type="ARBA" id="ARBA00023125"/>
    </source>
</evidence>
<name>A0A151AXE6_9FIRM</name>
<proteinExistence type="inferred from homology"/>
<evidence type="ECO:0000313" key="15">
    <source>
        <dbReference type="EMBL" id="KYH32334.1"/>
    </source>
</evidence>
<evidence type="ECO:0000256" key="12">
    <source>
        <dbReference type="ARBA" id="ARBA00029354"/>
    </source>
</evidence>
<dbReference type="GO" id="GO:0048476">
    <property type="term" value="C:Holliday junction resolvase complex"/>
    <property type="evidence" value="ECO:0007669"/>
    <property type="project" value="UniProtKB-UniRule"/>
</dbReference>
<feature type="binding site" evidence="13">
    <location>
        <position position="68"/>
    </location>
    <ligand>
        <name>Mg(2+)</name>
        <dbReference type="ChEBI" id="CHEBI:18420"/>
        <label>2</label>
    </ligand>
</feature>
<comment type="catalytic activity">
    <reaction evidence="12 13">
        <text>Endonucleolytic cleavage at a junction such as a reciprocal single-stranded crossover between two homologous DNA duplexes (Holliday junction).</text>
        <dbReference type="EC" id="3.1.21.10"/>
    </reaction>
</comment>
<comment type="subcellular location">
    <subcellularLocation>
        <location evidence="13">Cytoplasm</location>
    </subcellularLocation>
</comment>
<dbReference type="RefSeq" id="WP_062283596.1">
    <property type="nucleotide sequence ID" value="NZ_LTBC01000004.1"/>
</dbReference>
<dbReference type="Gene3D" id="3.30.420.10">
    <property type="entry name" value="Ribonuclease H-like superfamily/Ribonuclease H"/>
    <property type="match status" value="1"/>
</dbReference>
<dbReference type="GO" id="GO:0003677">
    <property type="term" value="F:DNA binding"/>
    <property type="evidence" value="ECO:0007669"/>
    <property type="project" value="UniProtKB-KW"/>
</dbReference>
<keyword evidence="4 13" id="KW-0479">Metal-binding</keyword>
<evidence type="ECO:0000256" key="2">
    <source>
        <dbReference type="ARBA" id="ARBA00022490"/>
    </source>
</evidence>
<gene>
    <name evidence="13 15" type="primary">ruvC</name>
    <name evidence="15" type="ORF">MOMUL_15560</name>
</gene>
<evidence type="ECO:0000256" key="13">
    <source>
        <dbReference type="HAMAP-Rule" id="MF_00034"/>
    </source>
</evidence>
<keyword evidence="6 13" id="KW-0227">DNA damage</keyword>
<comment type="function">
    <text evidence="13">The RuvA-RuvB-RuvC complex processes Holliday junction (HJ) DNA during genetic recombination and DNA repair. Endonuclease that resolves HJ intermediates. Cleaves cruciform DNA by making single-stranded nicks across the HJ at symmetrical positions within the homologous arms, yielding a 5'-phosphate and a 3'-hydroxyl group; requires a central core of homology in the junction. The consensus cleavage sequence is 5'-(A/T)TT(C/G)-3'. Cleavage occurs on the 3'-side of the TT dinucleotide at the point of strand exchange. HJ branch migration catalyzed by RuvA-RuvB allows RuvC to scan DNA until it finds its consensus sequence, where it cleaves and resolves the cruciform DNA.</text>
</comment>
<comment type="subunit">
    <text evidence="13">Homodimer which binds Holliday junction (HJ) DNA. The HJ becomes 2-fold symmetrical on binding to RuvC with unstacked arms; it has a different conformation from HJ DNA in complex with RuvA. In the full resolvosome a probable DNA-RuvA(4)-RuvB(12)-RuvC(2) complex forms which resolves the HJ.</text>
</comment>
<dbReference type="InterPro" id="IPR020563">
    <property type="entry name" value="X-over_junc_endoDNase_Mg_BS"/>
</dbReference>
<keyword evidence="10 13" id="KW-0233">DNA recombination</keyword>
<keyword evidence="3 13" id="KW-0540">Nuclease</keyword>
<protein>
    <recommendedName>
        <fullName evidence="13 14">Crossover junction endodeoxyribonuclease RuvC</fullName>
        <ecNumber evidence="13 14">3.1.21.10</ecNumber>
    </recommendedName>
    <alternativeName>
        <fullName evidence="13">Holliday junction nuclease RuvC</fullName>
    </alternativeName>
    <alternativeName>
        <fullName evidence="13">Holliday junction resolvase RuvC</fullName>
    </alternativeName>
</protein>
<dbReference type="EC" id="3.1.21.10" evidence="13 14"/>
<evidence type="ECO:0000313" key="16">
    <source>
        <dbReference type="Proteomes" id="UP000075670"/>
    </source>
</evidence>
<dbReference type="InterPro" id="IPR036397">
    <property type="entry name" value="RNaseH_sf"/>
</dbReference>
<keyword evidence="8 13" id="KW-0460">Magnesium</keyword>
<comment type="caution">
    <text evidence="15">The sequence shown here is derived from an EMBL/GenBank/DDBJ whole genome shotgun (WGS) entry which is preliminary data.</text>
</comment>
<reference evidence="15 16" key="1">
    <citation type="submission" date="2016-02" db="EMBL/GenBank/DDBJ databases">
        <title>Genome sequence of Moorella mulderi DSM 14980.</title>
        <authorList>
            <person name="Poehlein A."/>
            <person name="Daniel R."/>
        </authorList>
    </citation>
    <scope>NUCLEOTIDE SEQUENCE [LARGE SCALE GENOMIC DNA]</scope>
    <source>
        <strain evidence="15 16">DSM 14980</strain>
    </source>
</reference>
<evidence type="ECO:0000256" key="5">
    <source>
        <dbReference type="ARBA" id="ARBA00022759"/>
    </source>
</evidence>
<dbReference type="GO" id="GO:0000287">
    <property type="term" value="F:magnesium ion binding"/>
    <property type="evidence" value="ECO:0007669"/>
    <property type="project" value="UniProtKB-UniRule"/>
</dbReference>
<evidence type="ECO:0000256" key="8">
    <source>
        <dbReference type="ARBA" id="ARBA00022842"/>
    </source>
</evidence>
<organism evidence="15 16">
    <name type="scientific">Moorella mulderi DSM 14980</name>
    <dbReference type="NCBI Taxonomy" id="1122241"/>
    <lineage>
        <taxon>Bacteria</taxon>
        <taxon>Bacillati</taxon>
        <taxon>Bacillota</taxon>
        <taxon>Clostridia</taxon>
        <taxon>Neomoorellales</taxon>
        <taxon>Neomoorellaceae</taxon>
        <taxon>Neomoorella</taxon>
    </lineage>
</organism>
<comment type="cofactor">
    <cofactor evidence="13">
        <name>Mg(2+)</name>
        <dbReference type="ChEBI" id="CHEBI:18420"/>
    </cofactor>
    <text evidence="13">Binds 2 Mg(2+) ion per subunit.</text>
</comment>
<dbReference type="Pfam" id="PF02075">
    <property type="entry name" value="RuvC"/>
    <property type="match status" value="1"/>
</dbReference>
<dbReference type="GO" id="GO:0005737">
    <property type="term" value="C:cytoplasm"/>
    <property type="evidence" value="ECO:0007669"/>
    <property type="project" value="UniProtKB-SubCell"/>
</dbReference>
<dbReference type="PANTHER" id="PTHR30194">
    <property type="entry name" value="CROSSOVER JUNCTION ENDODEOXYRIBONUCLEASE RUVC"/>
    <property type="match status" value="1"/>
</dbReference>
<feature type="binding site" evidence="13">
    <location>
        <position position="7"/>
    </location>
    <ligand>
        <name>Mg(2+)</name>
        <dbReference type="ChEBI" id="CHEBI:18420"/>
        <label>1</label>
    </ligand>
</feature>
<dbReference type="GO" id="GO:0006281">
    <property type="term" value="P:DNA repair"/>
    <property type="evidence" value="ECO:0007669"/>
    <property type="project" value="UniProtKB-UniRule"/>
</dbReference>
<dbReference type="InterPro" id="IPR002176">
    <property type="entry name" value="X-over_junc_endoDNase_RuvC"/>
</dbReference>
<evidence type="ECO:0000256" key="3">
    <source>
        <dbReference type="ARBA" id="ARBA00022722"/>
    </source>
</evidence>
<dbReference type="PATRIC" id="fig|1122241.3.peg.1639"/>
<evidence type="ECO:0000256" key="6">
    <source>
        <dbReference type="ARBA" id="ARBA00022763"/>
    </source>
</evidence>
<keyword evidence="2 13" id="KW-0963">Cytoplasm</keyword>
<dbReference type="PRINTS" id="PR00696">
    <property type="entry name" value="RSOLVASERUVC"/>
</dbReference>
<evidence type="ECO:0000256" key="11">
    <source>
        <dbReference type="ARBA" id="ARBA00023204"/>
    </source>
</evidence>
<dbReference type="PANTHER" id="PTHR30194:SF3">
    <property type="entry name" value="CROSSOVER JUNCTION ENDODEOXYRIBONUCLEASE RUVC"/>
    <property type="match status" value="1"/>
</dbReference>
<evidence type="ECO:0000256" key="10">
    <source>
        <dbReference type="ARBA" id="ARBA00023172"/>
    </source>
</evidence>
<dbReference type="SUPFAM" id="SSF53098">
    <property type="entry name" value="Ribonuclease H-like"/>
    <property type="match status" value="1"/>
</dbReference>
<feature type="active site" evidence="13">
    <location>
        <position position="7"/>
    </location>
</feature>
<feature type="binding site" evidence="13">
    <location>
        <position position="141"/>
    </location>
    <ligand>
        <name>Mg(2+)</name>
        <dbReference type="ChEBI" id="CHEBI:18420"/>
        <label>1</label>
    </ligand>
</feature>
<feature type="active site" evidence="13">
    <location>
        <position position="68"/>
    </location>
</feature>
<sequence>MLILGIDPGTAIVGYGLVQAATAGHLQAFAYGCIRTPAGEKASLRLALIYDQLQEIIKNYRPDIMAIEELFFNKNSRTALAVGQARGVALLAAAHAGLPVAEYTPLEVKQAVAGFGRAPKEQVQRMVQALLGLKSPPDPDDVADALAVAICHASIAPWRQREAGVLQQ</sequence>
<feature type="active site" evidence="13">
    <location>
        <position position="141"/>
    </location>
</feature>
<dbReference type="FunFam" id="3.30.420.10:FF:000002">
    <property type="entry name" value="Crossover junction endodeoxyribonuclease RuvC"/>
    <property type="match status" value="1"/>
</dbReference>
<evidence type="ECO:0000256" key="14">
    <source>
        <dbReference type="NCBIfam" id="TIGR00228"/>
    </source>
</evidence>
<dbReference type="InterPro" id="IPR012337">
    <property type="entry name" value="RNaseH-like_sf"/>
</dbReference>
<dbReference type="OrthoDB" id="9805499at2"/>
<keyword evidence="5 13" id="KW-0255">Endonuclease</keyword>
<dbReference type="AlphaFoldDB" id="A0A151AXE6"/>
<dbReference type="NCBIfam" id="TIGR00228">
    <property type="entry name" value="ruvC"/>
    <property type="match status" value="1"/>
</dbReference>
<evidence type="ECO:0000256" key="7">
    <source>
        <dbReference type="ARBA" id="ARBA00022801"/>
    </source>
</evidence>
<comment type="similarity">
    <text evidence="1 13">Belongs to the RuvC family.</text>
</comment>
<dbReference type="GO" id="GO:0008821">
    <property type="term" value="F:crossover junction DNA endonuclease activity"/>
    <property type="evidence" value="ECO:0007669"/>
    <property type="project" value="UniProtKB-UniRule"/>
</dbReference>
<keyword evidence="7 13" id="KW-0378">Hydrolase</keyword>